<protein>
    <recommendedName>
        <fullName evidence="11">Amino acid carrier protein</fullName>
    </recommendedName>
</protein>
<dbReference type="NCBIfam" id="TIGR00835">
    <property type="entry name" value="agcS"/>
    <property type="match status" value="1"/>
</dbReference>
<dbReference type="EMBL" id="LAZR01004320">
    <property type="protein sequence ID" value="KKN09669.1"/>
    <property type="molecule type" value="Genomic_DNA"/>
</dbReference>
<evidence type="ECO:0000256" key="2">
    <source>
        <dbReference type="ARBA" id="ARBA00009261"/>
    </source>
</evidence>
<feature type="transmembrane region" description="Helical" evidence="9">
    <location>
        <begin position="98"/>
        <end position="123"/>
    </location>
</feature>
<accession>A0A0F9MV77</accession>
<feature type="transmembrane region" description="Helical" evidence="9">
    <location>
        <begin position="421"/>
        <end position="439"/>
    </location>
</feature>
<dbReference type="GO" id="GO:0005886">
    <property type="term" value="C:plasma membrane"/>
    <property type="evidence" value="ECO:0007669"/>
    <property type="project" value="UniProtKB-SubCell"/>
</dbReference>
<feature type="transmembrane region" description="Helical" evidence="9">
    <location>
        <begin position="183"/>
        <end position="201"/>
    </location>
</feature>
<evidence type="ECO:0000313" key="10">
    <source>
        <dbReference type="EMBL" id="KKN09669.1"/>
    </source>
</evidence>
<evidence type="ECO:0000256" key="9">
    <source>
        <dbReference type="SAM" id="Phobius"/>
    </source>
</evidence>
<evidence type="ECO:0000256" key="3">
    <source>
        <dbReference type="ARBA" id="ARBA00022448"/>
    </source>
</evidence>
<feature type="transmembrane region" description="Helical" evidence="9">
    <location>
        <begin position="309"/>
        <end position="332"/>
    </location>
</feature>
<evidence type="ECO:0000256" key="4">
    <source>
        <dbReference type="ARBA" id="ARBA00022475"/>
    </source>
</evidence>
<dbReference type="Pfam" id="PF01235">
    <property type="entry name" value="Na_Ala_symp"/>
    <property type="match status" value="1"/>
</dbReference>
<evidence type="ECO:0000256" key="6">
    <source>
        <dbReference type="ARBA" id="ARBA00022847"/>
    </source>
</evidence>
<keyword evidence="5 9" id="KW-0812">Transmembrane</keyword>
<evidence type="ECO:0000256" key="5">
    <source>
        <dbReference type="ARBA" id="ARBA00022692"/>
    </source>
</evidence>
<sequence length="451" mass="48936">MEAQILEILTAIRDFIWGLPLIVLLVGTGIFLTIRLRGLQIRGLFYSLYLAFFKRKEDDEQKGDISHFQALMTALAATVGTGNIVGVGIAISTGGPGALFWMWITGIFGMATKYAEAVLAIKYREVDKFGTMSGGPMYYISKGLGWKWLGTLFAIFAFIAAFGIGNMVQSNSVADGVKASFGIPNWVTGIILATFTAMVILGGIKSIAKVTQILVPFMIIIYITAASVILLMKISVIPQIFVLIFKHAFTPTAAVGGFLGATVMHAMRMGVSKGVFSNESGLGSAPIAAAAAKTPNPVKQALVSMTQTFIDTLVVCTMTGLVLILSGLWTYGPELKGAKLTAMAFGKFLPGGIGEFIVTLTLIFFAYSTILGWCYYGEKSIEYLFKERAVKIYRVVFVIFVAVGTFLKLETVWRLSDIMNGLMAFPNLVALVGLSAIVVSETNKYYYKRQK</sequence>
<comment type="subcellular location">
    <subcellularLocation>
        <location evidence="1">Cell membrane</location>
        <topology evidence="1">Multi-pass membrane protein</topology>
    </subcellularLocation>
</comment>
<evidence type="ECO:0000256" key="7">
    <source>
        <dbReference type="ARBA" id="ARBA00022989"/>
    </source>
</evidence>
<keyword evidence="7 9" id="KW-1133">Transmembrane helix</keyword>
<dbReference type="Gene3D" id="1.20.1740.10">
    <property type="entry name" value="Amino acid/polyamine transporter I"/>
    <property type="match status" value="1"/>
</dbReference>
<organism evidence="10">
    <name type="scientific">marine sediment metagenome</name>
    <dbReference type="NCBI Taxonomy" id="412755"/>
    <lineage>
        <taxon>unclassified sequences</taxon>
        <taxon>metagenomes</taxon>
        <taxon>ecological metagenomes</taxon>
    </lineage>
</organism>
<dbReference type="PANTHER" id="PTHR30330:SF3">
    <property type="entry name" value="TRANSCRIPTIONAL REGULATOR, LRP FAMILY"/>
    <property type="match status" value="1"/>
</dbReference>
<keyword evidence="8 9" id="KW-0472">Membrane</keyword>
<feature type="transmembrane region" description="Helical" evidence="9">
    <location>
        <begin position="392"/>
        <end position="409"/>
    </location>
</feature>
<dbReference type="GO" id="GO:0005283">
    <property type="term" value="F:amino acid:sodium symporter activity"/>
    <property type="evidence" value="ECO:0007669"/>
    <property type="project" value="InterPro"/>
</dbReference>
<dbReference type="PRINTS" id="PR00175">
    <property type="entry name" value="NAALASMPORT"/>
</dbReference>
<feature type="transmembrane region" description="Helical" evidence="9">
    <location>
        <begin position="70"/>
        <end position="92"/>
    </location>
</feature>
<proteinExistence type="inferred from homology"/>
<keyword evidence="3" id="KW-0813">Transport</keyword>
<comment type="similarity">
    <text evidence="2">Belongs to the alanine or glycine:cation symporter (AGCS) (TC 2.A.25) family.</text>
</comment>
<feature type="transmembrane region" description="Helical" evidence="9">
    <location>
        <begin position="240"/>
        <end position="263"/>
    </location>
</feature>
<feature type="transmembrane region" description="Helical" evidence="9">
    <location>
        <begin position="352"/>
        <end position="376"/>
    </location>
</feature>
<dbReference type="FunFam" id="1.20.1740.10:FF:000004">
    <property type="entry name" value="Sodium:alanine symporter family protein"/>
    <property type="match status" value="1"/>
</dbReference>
<name>A0A0F9MV77_9ZZZZ</name>
<feature type="transmembrane region" description="Helical" evidence="9">
    <location>
        <begin position="213"/>
        <end position="234"/>
    </location>
</feature>
<evidence type="ECO:0008006" key="11">
    <source>
        <dbReference type="Google" id="ProtNLM"/>
    </source>
</evidence>
<keyword evidence="6" id="KW-0769">Symport</keyword>
<feature type="transmembrane region" description="Helical" evidence="9">
    <location>
        <begin position="15"/>
        <end position="34"/>
    </location>
</feature>
<evidence type="ECO:0000256" key="8">
    <source>
        <dbReference type="ARBA" id="ARBA00023136"/>
    </source>
</evidence>
<comment type="caution">
    <text evidence="10">The sequence shown here is derived from an EMBL/GenBank/DDBJ whole genome shotgun (WGS) entry which is preliminary data.</text>
</comment>
<evidence type="ECO:0000256" key="1">
    <source>
        <dbReference type="ARBA" id="ARBA00004651"/>
    </source>
</evidence>
<dbReference type="PANTHER" id="PTHR30330">
    <property type="entry name" value="AGSS FAMILY TRANSPORTER, SODIUM-ALANINE"/>
    <property type="match status" value="1"/>
</dbReference>
<dbReference type="InterPro" id="IPR001463">
    <property type="entry name" value="Na/Ala_symport"/>
</dbReference>
<dbReference type="AlphaFoldDB" id="A0A0F9MV77"/>
<gene>
    <name evidence="10" type="ORF">LCGC14_1044300</name>
</gene>
<reference evidence="10" key="1">
    <citation type="journal article" date="2015" name="Nature">
        <title>Complex archaea that bridge the gap between prokaryotes and eukaryotes.</title>
        <authorList>
            <person name="Spang A."/>
            <person name="Saw J.H."/>
            <person name="Jorgensen S.L."/>
            <person name="Zaremba-Niedzwiedzka K."/>
            <person name="Martijn J."/>
            <person name="Lind A.E."/>
            <person name="van Eijk R."/>
            <person name="Schleper C."/>
            <person name="Guy L."/>
            <person name="Ettema T.J."/>
        </authorList>
    </citation>
    <scope>NUCLEOTIDE SEQUENCE</scope>
</reference>
<feature type="transmembrane region" description="Helical" evidence="9">
    <location>
        <begin position="144"/>
        <end position="163"/>
    </location>
</feature>
<keyword evidence="4" id="KW-1003">Cell membrane</keyword>